<accession>A0A6J5ZJH2</accession>
<evidence type="ECO:0000259" key="1">
    <source>
        <dbReference type="PROSITE" id="PS51704"/>
    </source>
</evidence>
<dbReference type="PROSITE" id="PS51704">
    <property type="entry name" value="GP_PDE"/>
    <property type="match status" value="1"/>
</dbReference>
<dbReference type="InterPro" id="IPR030395">
    <property type="entry name" value="GP_PDE_dom"/>
</dbReference>
<dbReference type="InterPro" id="IPR017946">
    <property type="entry name" value="PLC-like_Pdiesterase_TIM-brl"/>
</dbReference>
<feature type="domain" description="GP-PDE" evidence="1">
    <location>
        <begin position="1"/>
        <end position="228"/>
    </location>
</feature>
<name>A0A6J5ZJH2_9ZZZZ</name>
<dbReference type="SUPFAM" id="SSF51695">
    <property type="entry name" value="PLC-like phosphodiesterases"/>
    <property type="match status" value="1"/>
</dbReference>
<dbReference type="AlphaFoldDB" id="A0A6J5ZJH2"/>
<sequence>MLIYAHRGASIDFPELTAAAYQGAIAQGADGFECDLRLSRDEIPLLWHNASLAEQTSHSGLIGEMKFAEIKRVSPDVLTLDEFFDIALASSKAVLLETKHPVLSGNRIEEIVAQKIEARGILKKIDLSVISFSWGAIEKLHRINRNIPTGFLVRKSVPFIASRLSSASAIAIGISQLRVKPELIERVRASGRATYVWTVDEESDVKFCRDLGVDILLTNKPAQVRSFL</sequence>
<organism evidence="2">
    <name type="scientific">freshwater metagenome</name>
    <dbReference type="NCBI Taxonomy" id="449393"/>
    <lineage>
        <taxon>unclassified sequences</taxon>
        <taxon>metagenomes</taxon>
        <taxon>ecological metagenomes</taxon>
    </lineage>
</organism>
<proteinExistence type="predicted"/>
<evidence type="ECO:0000313" key="2">
    <source>
        <dbReference type="EMBL" id="CAB4340989.1"/>
    </source>
</evidence>
<dbReference type="GO" id="GO:0006629">
    <property type="term" value="P:lipid metabolic process"/>
    <property type="evidence" value="ECO:0007669"/>
    <property type="project" value="InterPro"/>
</dbReference>
<dbReference type="EMBL" id="CAESAK010000125">
    <property type="protein sequence ID" value="CAB4340989.1"/>
    <property type="molecule type" value="Genomic_DNA"/>
</dbReference>
<dbReference type="Pfam" id="PF03009">
    <property type="entry name" value="GDPD"/>
    <property type="match status" value="1"/>
</dbReference>
<dbReference type="PANTHER" id="PTHR46211">
    <property type="entry name" value="GLYCEROPHOSPHORYL DIESTER PHOSPHODIESTERASE"/>
    <property type="match status" value="1"/>
</dbReference>
<dbReference type="PANTHER" id="PTHR46211:SF13">
    <property type="entry name" value="GLYCEROPHOSPHODIESTER PHOSPHODIESTERASE 1-RELATED"/>
    <property type="match status" value="1"/>
</dbReference>
<gene>
    <name evidence="2" type="ORF">UFOPK3775_00910</name>
</gene>
<dbReference type="GO" id="GO:0008081">
    <property type="term" value="F:phosphoric diester hydrolase activity"/>
    <property type="evidence" value="ECO:0007669"/>
    <property type="project" value="InterPro"/>
</dbReference>
<dbReference type="Gene3D" id="3.20.20.190">
    <property type="entry name" value="Phosphatidylinositol (PI) phosphodiesterase"/>
    <property type="match status" value="1"/>
</dbReference>
<protein>
    <submittedName>
        <fullName evidence="2">Unannotated protein</fullName>
    </submittedName>
</protein>
<reference evidence="2" key="1">
    <citation type="submission" date="2020-05" db="EMBL/GenBank/DDBJ databases">
        <authorList>
            <person name="Chiriac C."/>
            <person name="Salcher M."/>
            <person name="Ghai R."/>
            <person name="Kavagutti S V."/>
        </authorList>
    </citation>
    <scope>NUCLEOTIDE SEQUENCE</scope>
</reference>